<evidence type="ECO:0000256" key="4">
    <source>
        <dbReference type="PROSITE-ProRule" id="PRU00325"/>
    </source>
</evidence>
<keyword evidence="6" id="KW-1133">Transmembrane helix</keyword>
<keyword evidence="1" id="KW-0479">Metal-binding</keyword>
<evidence type="ECO:0000313" key="9">
    <source>
        <dbReference type="EMBL" id="KAK9291826.1"/>
    </source>
</evidence>
<dbReference type="InterPro" id="IPR046796">
    <property type="entry name" value="Transposase_32_dom"/>
</dbReference>
<evidence type="ECO:0000256" key="1">
    <source>
        <dbReference type="ARBA" id="ARBA00022723"/>
    </source>
</evidence>
<feature type="domain" description="WRKY" evidence="7">
    <location>
        <begin position="87"/>
        <end position="152"/>
    </location>
</feature>
<keyword evidence="10" id="KW-1185">Reference proteome</keyword>
<comment type="caution">
    <text evidence="9">The sequence shown here is derived from an EMBL/GenBank/DDBJ whole genome shotgun (WGS) entry which is preliminary data.</text>
</comment>
<dbReference type="PROSITE" id="PS50811">
    <property type="entry name" value="WRKY"/>
    <property type="match status" value="1"/>
</dbReference>
<keyword evidence="6" id="KW-0812">Transmembrane</keyword>
<dbReference type="PANTHER" id="PTHR47718">
    <property type="entry name" value="OS01G0519700 PROTEIN"/>
    <property type="match status" value="1"/>
</dbReference>
<feature type="transmembrane region" description="Helical" evidence="6">
    <location>
        <begin position="865"/>
        <end position="885"/>
    </location>
</feature>
<feature type="compositionally biased region" description="Low complexity" evidence="5">
    <location>
        <begin position="942"/>
        <end position="952"/>
    </location>
</feature>
<feature type="region of interest" description="Disordered" evidence="5">
    <location>
        <begin position="889"/>
        <end position="963"/>
    </location>
</feature>
<reference evidence="9 10" key="1">
    <citation type="journal article" date="2024" name="Plant J.">
        <title>Genome sequences and population genomics reveal climatic adaptation and genomic divergence between two closely related sweetgum species.</title>
        <authorList>
            <person name="Xu W.Q."/>
            <person name="Ren C.Q."/>
            <person name="Zhang X.Y."/>
            <person name="Comes H.P."/>
            <person name="Liu X.H."/>
            <person name="Li Y.G."/>
            <person name="Kettle C.J."/>
            <person name="Jalonen R."/>
            <person name="Gaisberger H."/>
            <person name="Ma Y.Z."/>
            <person name="Qiu Y.X."/>
        </authorList>
    </citation>
    <scope>NUCLEOTIDE SEQUENCE [LARGE SCALE GENOMIC DNA]</scope>
    <source>
        <strain evidence="9">Hangzhou</strain>
    </source>
</reference>
<feature type="domain" description="SWIM-type" evidence="8">
    <location>
        <begin position="564"/>
        <end position="601"/>
    </location>
</feature>
<gene>
    <name evidence="9" type="ORF">L1049_019776</name>
</gene>
<dbReference type="Pfam" id="PF04434">
    <property type="entry name" value="SWIM"/>
    <property type="match status" value="1"/>
</dbReference>
<dbReference type="Pfam" id="PF10551">
    <property type="entry name" value="MULE"/>
    <property type="match status" value="1"/>
</dbReference>
<evidence type="ECO:0008006" key="11">
    <source>
        <dbReference type="Google" id="ProtNLM"/>
    </source>
</evidence>
<dbReference type="InterPro" id="IPR003657">
    <property type="entry name" value="WRKY_dom"/>
</dbReference>
<dbReference type="InterPro" id="IPR004330">
    <property type="entry name" value="FAR1_DNA_bnd_dom"/>
</dbReference>
<dbReference type="PROSITE" id="PS50966">
    <property type="entry name" value="ZF_SWIM"/>
    <property type="match status" value="1"/>
</dbReference>
<dbReference type="Proteomes" id="UP001415857">
    <property type="component" value="Unassembled WGS sequence"/>
</dbReference>
<keyword evidence="2 4" id="KW-0863">Zinc-finger</keyword>
<evidence type="ECO:0000313" key="10">
    <source>
        <dbReference type="Proteomes" id="UP001415857"/>
    </source>
</evidence>
<evidence type="ECO:0000259" key="7">
    <source>
        <dbReference type="PROSITE" id="PS50811"/>
    </source>
</evidence>
<feature type="region of interest" description="Disordered" evidence="5">
    <location>
        <begin position="1246"/>
        <end position="1284"/>
    </location>
</feature>
<evidence type="ECO:0000259" key="8">
    <source>
        <dbReference type="PROSITE" id="PS50966"/>
    </source>
</evidence>
<keyword evidence="3" id="KW-0862">Zinc</keyword>
<name>A0AAP0SC72_LIQFO</name>
<dbReference type="GO" id="GO:0043565">
    <property type="term" value="F:sequence-specific DNA binding"/>
    <property type="evidence" value="ECO:0007669"/>
    <property type="project" value="InterPro"/>
</dbReference>
<protein>
    <recommendedName>
        <fullName evidence="11">Protein FAR1-RELATED SEQUENCE</fullName>
    </recommendedName>
</protein>
<keyword evidence="6" id="KW-0472">Membrane</keyword>
<evidence type="ECO:0000256" key="6">
    <source>
        <dbReference type="SAM" id="Phobius"/>
    </source>
</evidence>
<dbReference type="Pfam" id="PF03101">
    <property type="entry name" value="FAR1"/>
    <property type="match status" value="1"/>
</dbReference>
<sequence>MPYYDFASTRSMEDFEVELGDESEEPQTQPIDSSSINSQNLYIPTVMHGHKPFVGQEFDSLDNVHYFYNNYARQGGFSVRIGGNHKKDNVVVRKEYMCSKEGEKIVRNSKQPKRRRGLTREGCNAKLAVVKSGAKFRVTVFVEPHNHNFSTPGKVQLLPSHRHVSLAQRSLAQQMSDANIPTCQQMSILELQSGGLQNIGCTERDIRNARRNVRKANDGHDADMLNEHFLAQKEKNPYFTYTIETDDENRISHIFWADATSREAYKVFGDVVVFDTTHSTNRYEMIFAPILGVNHHGQTITFGCGFLCDESHESFIWFFEQWMKAMPGGPPKMIITDQDPAMEIAIKNVLPNTTHRFCIWHILKKFSEKLDYATYDRHYQSFCNCIWDSKNPQEFEARWVDLIEKSELQGHGWLTTMFNLRERWIPAFMKHIFSTRMSASQRAESNHAFFKKYVDKRNSLMDFITRFDRALARQRYIELQSDHIDHHEHPMLRTPFALENQMVDVYTRAIFEKFQVELWESMKCGGIVKVDDERQTIYEVQRHVLDDGRSRQKQNAEKELPDRLKVIVEDKKSDIVSCSCKNFEWEGIPCRHMLHYLIFRKQYTKLPSKYILNRWTKGAKSVKLMEGSGVNMEDGGDRGLLVRRNELYQLFASVVDMAVVSVEGTELLKEELMSIQCRMKSQSIPDGSNNLGIGTKSTTITSPPVLLEPNKVRAKGSGKRIKGGKEKTMEQNLRKCHACNKWGQSHDKRNCPQKLNPPTPIHNAGSSCGPSLNEDGYSVTVTGAALPLFFLVTLLLSASRRCLLALTRRRSSLDACLAGSSSLWFAALVHLRYPQFRRRACRRLLCVSRFGLLHLYFWIGDLHLFSLLTLLELGLVLAVVVAGGVGRGRGRGRGHGCSKGIVISDSADGTGRRRSRGQTPASNKGKGKAVVSRSRSKKRPTRSPTTSESSESSSEHSEEELEHLSADIAAPIDETDYGAAPPVGPGTDVLVDMVMDTSVIESWWHSAEHKQSFLSLYSKRPVLGERVVDLDGVSNGFVNMIFQRHHWRPILNLRGRIYFRLVQIFYANMYRQNTDTWVLRSHVLGIDIEFSAVSVARFLGLRRVPSPDIPNDKITQTPAISVVYNTLCGQTVEVRGALRASLMTENYQVLHKVVCNTILLTTHQSEVTVERARFLYALGTGGTVDLPALIVKLVYQATTVTKPSIGLPFGLVISNFLLSQGVPVDIQSCAQQGVISAVTLKQSRGQRQGKQARLSFASAPSVPPAPDQSTPIDPSPPPPDHSARMMDLLTEILDRIGRIEDVLVARGGPLPPLPPRSRGGDS</sequence>
<dbReference type="InterPro" id="IPR018289">
    <property type="entry name" value="MULE_transposase_dom"/>
</dbReference>
<evidence type="ECO:0000256" key="3">
    <source>
        <dbReference type="ARBA" id="ARBA00022833"/>
    </source>
</evidence>
<dbReference type="SMART" id="SM00575">
    <property type="entry name" value="ZnF_PMZ"/>
    <property type="match status" value="1"/>
</dbReference>
<proteinExistence type="predicted"/>
<dbReference type="Pfam" id="PF20167">
    <property type="entry name" value="Transposase_32"/>
    <property type="match status" value="1"/>
</dbReference>
<dbReference type="GO" id="GO:0008270">
    <property type="term" value="F:zinc ion binding"/>
    <property type="evidence" value="ECO:0007669"/>
    <property type="project" value="UniProtKB-KW"/>
</dbReference>
<dbReference type="InterPro" id="IPR006564">
    <property type="entry name" value="Znf_PMZ"/>
</dbReference>
<dbReference type="InterPro" id="IPR007527">
    <property type="entry name" value="Znf_SWIM"/>
</dbReference>
<dbReference type="EMBL" id="JBBPBK010000001">
    <property type="protein sequence ID" value="KAK9291826.1"/>
    <property type="molecule type" value="Genomic_DNA"/>
</dbReference>
<organism evidence="9 10">
    <name type="scientific">Liquidambar formosana</name>
    <name type="common">Formosan gum</name>
    <dbReference type="NCBI Taxonomy" id="63359"/>
    <lineage>
        <taxon>Eukaryota</taxon>
        <taxon>Viridiplantae</taxon>
        <taxon>Streptophyta</taxon>
        <taxon>Embryophyta</taxon>
        <taxon>Tracheophyta</taxon>
        <taxon>Spermatophyta</taxon>
        <taxon>Magnoliopsida</taxon>
        <taxon>eudicotyledons</taxon>
        <taxon>Gunneridae</taxon>
        <taxon>Pentapetalae</taxon>
        <taxon>Saxifragales</taxon>
        <taxon>Altingiaceae</taxon>
        <taxon>Liquidambar</taxon>
    </lineage>
</organism>
<feature type="transmembrane region" description="Helical" evidence="6">
    <location>
        <begin position="776"/>
        <end position="798"/>
    </location>
</feature>
<evidence type="ECO:0000256" key="2">
    <source>
        <dbReference type="ARBA" id="ARBA00022771"/>
    </source>
</evidence>
<dbReference type="GO" id="GO:0003700">
    <property type="term" value="F:DNA-binding transcription factor activity"/>
    <property type="evidence" value="ECO:0007669"/>
    <property type="project" value="InterPro"/>
</dbReference>
<accession>A0AAP0SC72</accession>
<evidence type="ECO:0000256" key="5">
    <source>
        <dbReference type="SAM" id="MobiDB-lite"/>
    </source>
</evidence>